<evidence type="ECO:0000256" key="7">
    <source>
        <dbReference type="ARBA" id="ARBA00022723"/>
    </source>
</evidence>
<evidence type="ECO:0000256" key="16">
    <source>
        <dbReference type="SAM" id="Phobius"/>
    </source>
</evidence>
<evidence type="ECO:0000256" key="2">
    <source>
        <dbReference type="ARBA" id="ARBA00001936"/>
    </source>
</evidence>
<keyword evidence="7" id="KW-0479">Metal-binding</keyword>
<dbReference type="Ensembl" id="ENSOSUT00000014917.1">
    <property type="protein sequence ID" value="ENSOSUP00000014434.1"/>
    <property type="gene ID" value="ENSOSUG00000009855.1"/>
</dbReference>
<dbReference type="InterPro" id="IPR009398">
    <property type="entry name" value="Adcy_conserved_dom"/>
</dbReference>
<comment type="catalytic activity">
    <reaction evidence="1">
        <text>ATP = 3',5'-cyclic AMP + diphosphate</text>
        <dbReference type="Rhea" id="RHEA:15389"/>
        <dbReference type="ChEBI" id="CHEBI:30616"/>
        <dbReference type="ChEBI" id="CHEBI:33019"/>
        <dbReference type="ChEBI" id="CHEBI:58165"/>
        <dbReference type="EC" id="4.6.1.1"/>
    </reaction>
</comment>
<dbReference type="Pfam" id="PF00211">
    <property type="entry name" value="Guanylate_cyc"/>
    <property type="match status" value="1"/>
</dbReference>
<dbReference type="InterPro" id="IPR029787">
    <property type="entry name" value="Nucleotide_cyclase"/>
</dbReference>
<dbReference type="FunFam" id="3.30.70.1230:FF:000031">
    <property type="entry name" value="Adenylate cyclase type 7"/>
    <property type="match status" value="1"/>
</dbReference>
<dbReference type="Proteomes" id="UP000694552">
    <property type="component" value="Unplaced"/>
</dbReference>
<keyword evidence="19" id="KW-1185">Reference proteome</keyword>
<keyword evidence="10" id="KW-0460">Magnesium</keyword>
<evidence type="ECO:0000256" key="9">
    <source>
        <dbReference type="ARBA" id="ARBA00022840"/>
    </source>
</evidence>
<organism evidence="18 19">
    <name type="scientific">Otus sunia</name>
    <name type="common">Oriental scops-owl</name>
    <dbReference type="NCBI Taxonomy" id="257818"/>
    <lineage>
        <taxon>Eukaryota</taxon>
        <taxon>Metazoa</taxon>
        <taxon>Chordata</taxon>
        <taxon>Craniata</taxon>
        <taxon>Vertebrata</taxon>
        <taxon>Euteleostomi</taxon>
        <taxon>Archelosauria</taxon>
        <taxon>Archosauria</taxon>
        <taxon>Dinosauria</taxon>
        <taxon>Saurischia</taxon>
        <taxon>Theropoda</taxon>
        <taxon>Coelurosauria</taxon>
        <taxon>Aves</taxon>
        <taxon>Neognathae</taxon>
        <taxon>Neoaves</taxon>
        <taxon>Telluraves</taxon>
        <taxon>Strigiformes</taxon>
        <taxon>Strigidae</taxon>
        <taxon>Otus</taxon>
    </lineage>
</organism>
<name>A0A8C8EBN2_9STRI</name>
<evidence type="ECO:0000313" key="18">
    <source>
        <dbReference type="Ensembl" id="ENSOSUP00000014434.1"/>
    </source>
</evidence>
<feature type="transmembrane region" description="Helical" evidence="16">
    <location>
        <begin position="250"/>
        <end position="267"/>
    </location>
</feature>
<evidence type="ECO:0000256" key="5">
    <source>
        <dbReference type="ARBA" id="ARBA00012201"/>
    </source>
</evidence>
<proteinExistence type="inferred from homology"/>
<keyword evidence="12" id="KW-0115">cAMP biosynthesis</keyword>
<reference evidence="18" key="2">
    <citation type="submission" date="2025-09" db="UniProtKB">
        <authorList>
            <consortium name="Ensembl"/>
        </authorList>
    </citation>
    <scope>IDENTIFICATION</scope>
</reference>
<evidence type="ECO:0000256" key="11">
    <source>
        <dbReference type="ARBA" id="ARBA00022989"/>
    </source>
</evidence>
<comment type="subcellular location">
    <subcellularLocation>
        <location evidence="4">Membrane</location>
        <topology evidence="4">Multi-pass membrane protein</topology>
    </subcellularLocation>
</comment>
<sequence length="843" mass="93203">MSWFSGILVPKVDERKTAWGERNGKKGPRARAALCGPRYMSCLQDPEMERGGGPPRGLRCTWQEDHYGKKGPTGDLGLKSVDLGLEDGEAKGPKGAGGHGGRPSAGECWRRLLQVFRSKRFQSAKLERLYQRYFFQMNQSSLTVLMGVLVLVCGVMLLFHCLPGAPHVPAAAVLASATALFLLLMVLCSRSAFPQDYMWVVSYVVLGLLAGVQALGTVAVAPRSAAEGVWWSVFFIYITYTLLPVRMRAAVLAGVLLSALHLAIAWHRNADDPFLWKQLSANALIFLCTNVVGVCTHYPAEVSQRQAFQETRGYIQARLHLQRENRQQERLLLSVLPQHVAMEMKEDINTKKEDMMFHKIYIQKHDNVSILFADIEGFTSLASQCTAQELVMTLNELFARFDKLAAENHCLRIKILGDCYYCVSGLPEARGDHAHCCVEMGVDMIEAISLVREVTGVNVNMRVGIHSGRVHCGVLGLRKWQFDVWSNDVTLANHMEAGGKAGRIHITWATLQYLNGDYEVEPGHGGERNAYLKEHNIETFLIVGCSQKRKEEKAILAKLQRARANSTEGLVPRWVPERSFSRTKDSKAFRQMGIDDSSKDNRGAQEALNPEDEVDEFLSRAIDARSIDQLRKDHVKKFLLTFQTPELEKKVGDPPAQPCGPLVPQSPLCPFAPLIPPPSPWGPHCAGFMRGGLVTHNGVLFLSPPQLFPAALQRLSRNIVQSRAHSTVIGVFTVLLVFVAAFINMFACSRVALRDCAARQLNVTPEAVGPCQLRVLNFSLGTPAGPCHRDGLACDFPEVSGCRAPMGAGLPRRRGPTWVPMWVAAGVRSLRGCWRGVPEDAGC</sequence>
<evidence type="ECO:0000256" key="1">
    <source>
        <dbReference type="ARBA" id="ARBA00001593"/>
    </source>
</evidence>
<feature type="transmembrane region" description="Helical" evidence="16">
    <location>
        <begin position="724"/>
        <end position="747"/>
    </location>
</feature>
<keyword evidence="9" id="KW-0067">ATP-binding</keyword>
<dbReference type="Gene3D" id="3.30.70.1230">
    <property type="entry name" value="Nucleotide cyclase"/>
    <property type="match status" value="1"/>
</dbReference>
<evidence type="ECO:0000256" key="4">
    <source>
        <dbReference type="ARBA" id="ARBA00004141"/>
    </source>
</evidence>
<reference evidence="18" key="1">
    <citation type="submission" date="2025-08" db="UniProtKB">
        <authorList>
            <consortium name="Ensembl"/>
        </authorList>
    </citation>
    <scope>IDENTIFICATION</scope>
</reference>
<dbReference type="PROSITE" id="PS00452">
    <property type="entry name" value="GUANYLATE_CYCLASE_1"/>
    <property type="match status" value="1"/>
</dbReference>
<comment type="cofactor">
    <cofactor evidence="3">
        <name>Mg(2+)</name>
        <dbReference type="ChEBI" id="CHEBI:18420"/>
    </cofactor>
</comment>
<keyword evidence="6 16" id="KW-0812">Transmembrane</keyword>
<feature type="transmembrane region" description="Helical" evidence="16">
    <location>
        <begin position="168"/>
        <end position="188"/>
    </location>
</feature>
<feature type="domain" description="Guanylate cyclase" evidence="17">
    <location>
        <begin position="369"/>
        <end position="496"/>
    </location>
</feature>
<dbReference type="InterPro" id="IPR018297">
    <property type="entry name" value="A/G_cyclase_CS"/>
</dbReference>
<dbReference type="GO" id="GO:0007189">
    <property type="term" value="P:adenylate cyclase-activating G protein-coupled receptor signaling pathway"/>
    <property type="evidence" value="ECO:0007669"/>
    <property type="project" value="TreeGrafter"/>
</dbReference>
<dbReference type="InterPro" id="IPR032628">
    <property type="entry name" value="AC_N"/>
</dbReference>
<dbReference type="GO" id="GO:0035556">
    <property type="term" value="P:intracellular signal transduction"/>
    <property type="evidence" value="ECO:0007669"/>
    <property type="project" value="InterPro"/>
</dbReference>
<evidence type="ECO:0000256" key="10">
    <source>
        <dbReference type="ARBA" id="ARBA00022842"/>
    </source>
</evidence>
<feature type="transmembrane region" description="Helical" evidence="16">
    <location>
        <begin position="200"/>
        <end position="222"/>
    </location>
</feature>
<dbReference type="PANTHER" id="PTHR45627">
    <property type="entry name" value="ADENYLATE CYCLASE TYPE 1"/>
    <property type="match status" value="1"/>
</dbReference>
<evidence type="ECO:0000256" key="8">
    <source>
        <dbReference type="ARBA" id="ARBA00022741"/>
    </source>
</evidence>
<dbReference type="InterPro" id="IPR001054">
    <property type="entry name" value="A/G_cyclase"/>
</dbReference>
<protein>
    <recommendedName>
        <fullName evidence="5">adenylate cyclase</fullName>
        <ecNumber evidence="5">4.6.1.1</ecNumber>
    </recommendedName>
</protein>
<evidence type="ECO:0000256" key="13">
    <source>
        <dbReference type="ARBA" id="ARBA00023136"/>
    </source>
</evidence>
<dbReference type="SMART" id="SM00044">
    <property type="entry name" value="CYCc"/>
    <property type="match status" value="1"/>
</dbReference>
<evidence type="ECO:0000256" key="3">
    <source>
        <dbReference type="ARBA" id="ARBA00001946"/>
    </source>
</evidence>
<dbReference type="GO" id="GO:0005524">
    <property type="term" value="F:ATP binding"/>
    <property type="evidence" value="ECO:0007669"/>
    <property type="project" value="UniProtKB-KW"/>
</dbReference>
<evidence type="ECO:0000259" key="17">
    <source>
        <dbReference type="PROSITE" id="PS50125"/>
    </source>
</evidence>
<dbReference type="EC" id="4.6.1.1" evidence="5"/>
<dbReference type="GO" id="GO:0005886">
    <property type="term" value="C:plasma membrane"/>
    <property type="evidence" value="ECO:0007669"/>
    <property type="project" value="InterPro"/>
</dbReference>
<keyword evidence="14 15" id="KW-0456">Lyase</keyword>
<comment type="cofactor">
    <cofactor evidence="2">
        <name>Mn(2+)</name>
        <dbReference type="ChEBI" id="CHEBI:29035"/>
    </cofactor>
</comment>
<evidence type="ECO:0000256" key="12">
    <source>
        <dbReference type="ARBA" id="ARBA00022998"/>
    </source>
</evidence>
<evidence type="ECO:0000256" key="15">
    <source>
        <dbReference type="RuleBase" id="RU000405"/>
    </source>
</evidence>
<dbReference type="SUPFAM" id="SSF55073">
    <property type="entry name" value="Nucleotide cyclase"/>
    <property type="match status" value="1"/>
</dbReference>
<dbReference type="Pfam" id="PF16214">
    <property type="entry name" value="AC_N"/>
    <property type="match status" value="1"/>
</dbReference>
<dbReference type="GO" id="GO:0004016">
    <property type="term" value="F:adenylate cyclase activity"/>
    <property type="evidence" value="ECO:0007669"/>
    <property type="project" value="UniProtKB-EC"/>
</dbReference>
<dbReference type="AlphaFoldDB" id="A0A8C8EBN2"/>
<evidence type="ECO:0000256" key="6">
    <source>
        <dbReference type="ARBA" id="ARBA00022692"/>
    </source>
</evidence>
<dbReference type="GO" id="GO:0046872">
    <property type="term" value="F:metal ion binding"/>
    <property type="evidence" value="ECO:0007669"/>
    <property type="project" value="UniProtKB-KW"/>
</dbReference>
<dbReference type="PROSITE" id="PS50125">
    <property type="entry name" value="GUANYLATE_CYCLASE_2"/>
    <property type="match status" value="1"/>
</dbReference>
<feature type="transmembrane region" description="Helical" evidence="16">
    <location>
        <begin position="142"/>
        <end position="162"/>
    </location>
</feature>
<keyword evidence="11 16" id="KW-1133">Transmembrane helix</keyword>
<dbReference type="GO" id="GO:0006171">
    <property type="term" value="P:cAMP biosynthetic process"/>
    <property type="evidence" value="ECO:0007669"/>
    <property type="project" value="UniProtKB-KW"/>
</dbReference>
<accession>A0A8C8EBN2</accession>
<dbReference type="PANTHER" id="PTHR45627:SF11">
    <property type="entry name" value="ADENYLATE CYCLASE TYPE 6"/>
    <property type="match status" value="1"/>
</dbReference>
<keyword evidence="13 16" id="KW-0472">Membrane</keyword>
<feature type="transmembrane region" description="Helical" evidence="16">
    <location>
        <begin position="228"/>
        <end position="243"/>
    </location>
</feature>
<evidence type="ECO:0000313" key="19">
    <source>
        <dbReference type="Proteomes" id="UP000694552"/>
    </source>
</evidence>
<evidence type="ECO:0000256" key="14">
    <source>
        <dbReference type="ARBA" id="ARBA00023239"/>
    </source>
</evidence>
<keyword evidence="8" id="KW-0547">Nucleotide-binding</keyword>
<comment type="similarity">
    <text evidence="15">Belongs to the adenylyl cyclase class-4/guanylyl cyclase family.</text>
</comment>
<dbReference type="CDD" id="cd07556">
    <property type="entry name" value="Nucleotidyl_cyc_III"/>
    <property type="match status" value="1"/>
</dbReference>
<dbReference type="Pfam" id="PF06327">
    <property type="entry name" value="Adcy_cons_dom"/>
    <property type="match status" value="1"/>
</dbReference>